<feature type="compositionally biased region" description="Acidic residues" evidence="1">
    <location>
        <begin position="80"/>
        <end position="94"/>
    </location>
</feature>
<feature type="compositionally biased region" description="Basic and acidic residues" evidence="1">
    <location>
        <begin position="1"/>
        <end position="11"/>
    </location>
</feature>
<reference evidence="2" key="2">
    <citation type="submission" date="2022-06" db="UniProtKB">
        <authorList>
            <consortium name="EnsemblMetazoa"/>
        </authorList>
    </citation>
    <scope>IDENTIFICATION</scope>
    <source>
        <strain evidence="2">DF5081</strain>
    </source>
</reference>
<proteinExistence type="predicted"/>
<dbReference type="AlphaFoldDB" id="A0A8R1DHF6"/>
<accession>A0A8R1DHF6</accession>
<evidence type="ECO:0000256" key="1">
    <source>
        <dbReference type="SAM" id="MobiDB-lite"/>
    </source>
</evidence>
<reference evidence="3" key="1">
    <citation type="submission" date="2010-08" db="EMBL/GenBank/DDBJ databases">
        <authorList>
            <consortium name="Caenorhabditis japonica Sequencing Consortium"/>
            <person name="Wilson R.K."/>
        </authorList>
    </citation>
    <scope>NUCLEOTIDE SEQUENCE [LARGE SCALE GENOMIC DNA]</scope>
    <source>
        <strain evidence="3">DF5081</strain>
    </source>
</reference>
<name>A0A8R1DHF6_CAEJA</name>
<evidence type="ECO:0000313" key="2">
    <source>
        <dbReference type="EnsemblMetazoa" id="CJA02892a.1"/>
    </source>
</evidence>
<organism evidence="2 3">
    <name type="scientific">Caenorhabditis japonica</name>
    <dbReference type="NCBI Taxonomy" id="281687"/>
    <lineage>
        <taxon>Eukaryota</taxon>
        <taxon>Metazoa</taxon>
        <taxon>Ecdysozoa</taxon>
        <taxon>Nematoda</taxon>
        <taxon>Chromadorea</taxon>
        <taxon>Rhabditida</taxon>
        <taxon>Rhabditina</taxon>
        <taxon>Rhabditomorpha</taxon>
        <taxon>Rhabditoidea</taxon>
        <taxon>Rhabditidae</taxon>
        <taxon>Peloderinae</taxon>
        <taxon>Caenorhabditis</taxon>
    </lineage>
</organism>
<feature type="region of interest" description="Disordered" evidence="1">
    <location>
        <begin position="1"/>
        <end position="100"/>
    </location>
</feature>
<dbReference type="Proteomes" id="UP000005237">
    <property type="component" value="Unassembled WGS sequence"/>
</dbReference>
<sequence>MEKTYSDKSLHEPNIVEPPATPPPNTSRHQKTTFSSFIESNVEKSSPRHASKKQTFSPDAQPFVNAFMCDDDGTGIGEGGDFEDNSDDSEDEMESNTNSGIDSLWERKRIIRRSTGAPQIHGYFLVPIFPRVLTSILS</sequence>
<evidence type="ECO:0000313" key="3">
    <source>
        <dbReference type="Proteomes" id="UP000005237"/>
    </source>
</evidence>
<dbReference type="EnsemblMetazoa" id="CJA02892a.1">
    <property type="protein sequence ID" value="CJA02892a.1"/>
    <property type="gene ID" value="WBGene00122096"/>
</dbReference>
<keyword evidence="3" id="KW-1185">Reference proteome</keyword>
<protein>
    <submittedName>
        <fullName evidence="2">Uncharacterized protein</fullName>
    </submittedName>
</protein>